<dbReference type="AlphaFoldDB" id="A0A3N1GQC1"/>
<reference evidence="1 2" key="1">
    <citation type="submission" date="2018-11" db="EMBL/GenBank/DDBJ databases">
        <title>Sequencing the genomes of 1000 actinobacteria strains.</title>
        <authorList>
            <person name="Klenk H.-P."/>
        </authorList>
    </citation>
    <scope>NUCLEOTIDE SEQUENCE [LARGE SCALE GENOMIC DNA]</scope>
    <source>
        <strain evidence="1 2">DSM 43634</strain>
    </source>
</reference>
<comment type="caution">
    <text evidence="1">The sequence shown here is derived from an EMBL/GenBank/DDBJ whole genome shotgun (WGS) entry which is preliminary data.</text>
</comment>
<dbReference type="Proteomes" id="UP000271683">
    <property type="component" value="Unassembled WGS sequence"/>
</dbReference>
<name>A0A3N1GQC1_9ACTN</name>
<evidence type="ECO:0000313" key="1">
    <source>
        <dbReference type="EMBL" id="ROP32429.1"/>
    </source>
</evidence>
<accession>A0A3N1GQC1</accession>
<dbReference type="EMBL" id="RJKL01000001">
    <property type="protein sequence ID" value="ROP32429.1"/>
    <property type="molecule type" value="Genomic_DNA"/>
</dbReference>
<sequence length="51" mass="5538">MRRIGSTEEVTVETFGQAARRLRGGMSRTTNCPPSQLTLVIAVSTIIALFT</sequence>
<proteinExistence type="predicted"/>
<evidence type="ECO:0000313" key="2">
    <source>
        <dbReference type="Proteomes" id="UP000271683"/>
    </source>
</evidence>
<organism evidence="1 2">
    <name type="scientific">Couchioplanes caeruleus</name>
    <dbReference type="NCBI Taxonomy" id="56438"/>
    <lineage>
        <taxon>Bacteria</taxon>
        <taxon>Bacillati</taxon>
        <taxon>Actinomycetota</taxon>
        <taxon>Actinomycetes</taxon>
        <taxon>Micromonosporales</taxon>
        <taxon>Micromonosporaceae</taxon>
        <taxon>Couchioplanes</taxon>
    </lineage>
</organism>
<protein>
    <submittedName>
        <fullName evidence="1">Uncharacterized protein</fullName>
    </submittedName>
</protein>
<gene>
    <name evidence="1" type="ORF">EDD30_5369</name>
</gene>